<dbReference type="AlphaFoldDB" id="A0A843X7X5"/>
<dbReference type="Proteomes" id="UP000652761">
    <property type="component" value="Unassembled WGS sequence"/>
</dbReference>
<keyword evidence="3" id="KW-1185">Reference proteome</keyword>
<dbReference type="EMBL" id="NMUH01006124">
    <property type="protein sequence ID" value="MQM14510.1"/>
    <property type="molecule type" value="Genomic_DNA"/>
</dbReference>
<feature type="compositionally biased region" description="Polar residues" evidence="1">
    <location>
        <begin position="1"/>
        <end position="11"/>
    </location>
</feature>
<reference evidence="2" key="1">
    <citation type="submission" date="2017-07" db="EMBL/GenBank/DDBJ databases">
        <title>Taro Niue Genome Assembly and Annotation.</title>
        <authorList>
            <person name="Atibalentja N."/>
            <person name="Keating K."/>
            <person name="Fields C.J."/>
        </authorList>
    </citation>
    <scope>NUCLEOTIDE SEQUENCE</scope>
    <source>
        <strain evidence="2">Niue_2</strain>
        <tissue evidence="2">Leaf</tissue>
    </source>
</reference>
<feature type="region of interest" description="Disordered" evidence="1">
    <location>
        <begin position="1"/>
        <end position="29"/>
    </location>
</feature>
<feature type="region of interest" description="Disordered" evidence="1">
    <location>
        <begin position="41"/>
        <end position="65"/>
    </location>
</feature>
<evidence type="ECO:0000313" key="2">
    <source>
        <dbReference type="EMBL" id="MQM14510.1"/>
    </source>
</evidence>
<comment type="caution">
    <text evidence="2">The sequence shown here is derived from an EMBL/GenBank/DDBJ whole genome shotgun (WGS) entry which is preliminary data.</text>
</comment>
<evidence type="ECO:0000256" key="1">
    <source>
        <dbReference type="SAM" id="MobiDB-lite"/>
    </source>
</evidence>
<name>A0A843X7X5_COLES</name>
<feature type="compositionally biased region" description="Basic and acidic residues" evidence="1">
    <location>
        <begin position="12"/>
        <end position="26"/>
    </location>
</feature>
<proteinExistence type="predicted"/>
<organism evidence="2 3">
    <name type="scientific">Colocasia esculenta</name>
    <name type="common">Wild taro</name>
    <name type="synonym">Arum esculentum</name>
    <dbReference type="NCBI Taxonomy" id="4460"/>
    <lineage>
        <taxon>Eukaryota</taxon>
        <taxon>Viridiplantae</taxon>
        <taxon>Streptophyta</taxon>
        <taxon>Embryophyta</taxon>
        <taxon>Tracheophyta</taxon>
        <taxon>Spermatophyta</taxon>
        <taxon>Magnoliopsida</taxon>
        <taxon>Liliopsida</taxon>
        <taxon>Araceae</taxon>
        <taxon>Aroideae</taxon>
        <taxon>Colocasieae</taxon>
        <taxon>Colocasia</taxon>
    </lineage>
</organism>
<gene>
    <name evidence="2" type="ORF">Taro_047439</name>
</gene>
<evidence type="ECO:0000313" key="3">
    <source>
        <dbReference type="Proteomes" id="UP000652761"/>
    </source>
</evidence>
<accession>A0A843X7X5</accession>
<protein>
    <submittedName>
        <fullName evidence="2">Uncharacterized protein</fullName>
    </submittedName>
</protein>
<feature type="compositionally biased region" description="Low complexity" evidence="1">
    <location>
        <begin position="148"/>
        <end position="165"/>
    </location>
</feature>
<sequence>MDHLSIGNTPDWTRDSFSRAGRRGDSAHLLPPFRRSATAAAAGAGQRRRGQGCGGEGRAAAAKEQGRRCRRSSWGFAAVWSRAAAAAAATGMACGGLEQGRGGEGAGLPLQQRRLGWPAAAWSVAAIVAAVGEAGSGAGEQQRRRRSSTQQWGSQRRLLPSSSPSTVNSKRYVPQHQLRQLWMYAGILGEAEAVSLVVGDVVVPLFVPARRVPPPVVGRCLL</sequence>
<feature type="region of interest" description="Disordered" evidence="1">
    <location>
        <begin position="137"/>
        <end position="170"/>
    </location>
</feature>